<dbReference type="EMBL" id="JAPDFW010000054">
    <property type="protein sequence ID" value="KAJ5078392.1"/>
    <property type="molecule type" value="Genomic_DNA"/>
</dbReference>
<name>A0A9Q0LSU8_ANAIG</name>
<accession>A0A9Q0LSU8</accession>
<organism evidence="1 2">
    <name type="scientific">Anaeramoeba ignava</name>
    <name type="common">Anaerobic marine amoeba</name>
    <dbReference type="NCBI Taxonomy" id="1746090"/>
    <lineage>
        <taxon>Eukaryota</taxon>
        <taxon>Metamonada</taxon>
        <taxon>Anaeramoebidae</taxon>
        <taxon>Anaeramoeba</taxon>
    </lineage>
</organism>
<reference evidence="1" key="1">
    <citation type="submission" date="2022-10" db="EMBL/GenBank/DDBJ databases">
        <title>Novel sulphate-reducing endosymbionts in the free-living metamonad Anaeramoeba.</title>
        <authorList>
            <person name="Jerlstrom-Hultqvist J."/>
            <person name="Cepicka I."/>
            <person name="Gallot-Lavallee L."/>
            <person name="Salas-Leiva D."/>
            <person name="Curtis B.A."/>
            <person name="Zahonova K."/>
            <person name="Pipaliya S."/>
            <person name="Dacks J."/>
            <person name="Roger A.J."/>
        </authorList>
    </citation>
    <scope>NUCLEOTIDE SEQUENCE</scope>
    <source>
        <strain evidence="1">BMAN</strain>
    </source>
</reference>
<dbReference type="AlphaFoldDB" id="A0A9Q0LSU8"/>
<keyword evidence="2" id="KW-1185">Reference proteome</keyword>
<evidence type="ECO:0000313" key="1">
    <source>
        <dbReference type="EMBL" id="KAJ5078392.1"/>
    </source>
</evidence>
<gene>
    <name evidence="1" type="ORF">M0811_05180</name>
</gene>
<dbReference type="Proteomes" id="UP001149090">
    <property type="component" value="Unassembled WGS sequence"/>
</dbReference>
<proteinExistence type="predicted"/>
<comment type="caution">
    <text evidence="1">The sequence shown here is derived from an EMBL/GenBank/DDBJ whole genome shotgun (WGS) entry which is preliminary data.</text>
</comment>
<sequence>MEKGKCDACKKDTEVFPCWCYGKDGDNHQFQARFCRDCLEKQTCPYCSYKFTFPVVFSQIRKQILRQTYPGYDEKPEESRSSIMNDDEFFSLNLNQLCDCIQRRFDN</sequence>
<protein>
    <submittedName>
        <fullName evidence="1">Uncharacterized protein</fullName>
    </submittedName>
</protein>
<evidence type="ECO:0000313" key="2">
    <source>
        <dbReference type="Proteomes" id="UP001149090"/>
    </source>
</evidence>